<name>A0AAV7VLX7_PLEWA</name>
<comment type="caution">
    <text evidence="2">The sequence shown here is derived from an EMBL/GenBank/DDBJ whole genome shotgun (WGS) entry which is preliminary data.</text>
</comment>
<dbReference type="EMBL" id="JANPWB010000003">
    <property type="protein sequence ID" value="KAJ1202333.1"/>
    <property type="molecule type" value="Genomic_DNA"/>
</dbReference>
<keyword evidence="3" id="KW-1185">Reference proteome</keyword>
<accession>A0AAV7VLX7</accession>
<sequence>MAARSERHCGALLSGSSREGLVPPRASTAPQERCPGLRKLRRVPRGQGEPVEWRVAGRSPNQDGGYVKCGTT</sequence>
<reference evidence="2" key="1">
    <citation type="journal article" date="2022" name="bioRxiv">
        <title>Sequencing and chromosome-scale assembly of the giantPleurodeles waltlgenome.</title>
        <authorList>
            <person name="Brown T."/>
            <person name="Elewa A."/>
            <person name="Iarovenko S."/>
            <person name="Subramanian E."/>
            <person name="Araus A.J."/>
            <person name="Petzold A."/>
            <person name="Susuki M."/>
            <person name="Suzuki K.-i.T."/>
            <person name="Hayashi T."/>
            <person name="Toyoda A."/>
            <person name="Oliveira C."/>
            <person name="Osipova E."/>
            <person name="Leigh N.D."/>
            <person name="Simon A."/>
            <person name="Yun M.H."/>
        </authorList>
    </citation>
    <scope>NUCLEOTIDE SEQUENCE</scope>
    <source>
        <strain evidence="2">20211129_DDA</strain>
        <tissue evidence="2">Liver</tissue>
    </source>
</reference>
<feature type="region of interest" description="Disordered" evidence="1">
    <location>
        <begin position="1"/>
        <end position="32"/>
    </location>
</feature>
<dbReference type="AlphaFoldDB" id="A0AAV7VLX7"/>
<organism evidence="2 3">
    <name type="scientific">Pleurodeles waltl</name>
    <name type="common">Iberian ribbed newt</name>
    <dbReference type="NCBI Taxonomy" id="8319"/>
    <lineage>
        <taxon>Eukaryota</taxon>
        <taxon>Metazoa</taxon>
        <taxon>Chordata</taxon>
        <taxon>Craniata</taxon>
        <taxon>Vertebrata</taxon>
        <taxon>Euteleostomi</taxon>
        <taxon>Amphibia</taxon>
        <taxon>Batrachia</taxon>
        <taxon>Caudata</taxon>
        <taxon>Salamandroidea</taxon>
        <taxon>Salamandridae</taxon>
        <taxon>Pleurodelinae</taxon>
        <taxon>Pleurodeles</taxon>
    </lineage>
</organism>
<dbReference type="Proteomes" id="UP001066276">
    <property type="component" value="Chromosome 2_1"/>
</dbReference>
<evidence type="ECO:0000313" key="3">
    <source>
        <dbReference type="Proteomes" id="UP001066276"/>
    </source>
</evidence>
<evidence type="ECO:0000313" key="2">
    <source>
        <dbReference type="EMBL" id="KAJ1202333.1"/>
    </source>
</evidence>
<protein>
    <submittedName>
        <fullName evidence="2">Uncharacterized protein</fullName>
    </submittedName>
</protein>
<evidence type="ECO:0000256" key="1">
    <source>
        <dbReference type="SAM" id="MobiDB-lite"/>
    </source>
</evidence>
<proteinExistence type="predicted"/>
<gene>
    <name evidence="2" type="ORF">NDU88_006133</name>
</gene>